<organism evidence="1 2">
    <name type="scientific">Plectus sambesii</name>
    <dbReference type="NCBI Taxonomy" id="2011161"/>
    <lineage>
        <taxon>Eukaryota</taxon>
        <taxon>Metazoa</taxon>
        <taxon>Ecdysozoa</taxon>
        <taxon>Nematoda</taxon>
        <taxon>Chromadorea</taxon>
        <taxon>Plectida</taxon>
        <taxon>Plectina</taxon>
        <taxon>Plectoidea</taxon>
        <taxon>Plectidae</taxon>
        <taxon>Plectus</taxon>
    </lineage>
</organism>
<dbReference type="WBParaSite" id="PSAMB.scaffold195size66990.g3139.t1">
    <property type="protein sequence ID" value="PSAMB.scaffold195size66990.g3139.t1"/>
    <property type="gene ID" value="PSAMB.scaffold195size66990.g3139"/>
</dbReference>
<name>A0A914VIU5_9BILA</name>
<evidence type="ECO:0000313" key="1">
    <source>
        <dbReference type="Proteomes" id="UP000887566"/>
    </source>
</evidence>
<protein>
    <submittedName>
        <fullName evidence="2">Uncharacterized protein</fullName>
    </submittedName>
</protein>
<accession>A0A914VIU5</accession>
<reference evidence="2" key="1">
    <citation type="submission" date="2022-11" db="UniProtKB">
        <authorList>
            <consortium name="WormBaseParasite"/>
        </authorList>
    </citation>
    <scope>IDENTIFICATION</scope>
</reference>
<proteinExistence type="predicted"/>
<dbReference type="AlphaFoldDB" id="A0A914VIU5"/>
<dbReference type="Proteomes" id="UP000887566">
    <property type="component" value="Unplaced"/>
</dbReference>
<keyword evidence="1" id="KW-1185">Reference proteome</keyword>
<evidence type="ECO:0000313" key="2">
    <source>
        <dbReference type="WBParaSite" id="PSAMB.scaffold195size66990.g3139.t1"/>
    </source>
</evidence>
<sequence>MATSALSPMSAPIGNRKSIVLETIEDLRRDSSRRLSVLALRAGDGGKGALQNLSLLDFCKQTVAVPLFVDLCRSTAGWAASMKICLISFVLTSDPNVFSHNERRFLNHAGQIVLGFR</sequence>